<evidence type="ECO:0000313" key="4">
    <source>
        <dbReference type="EMBL" id="RWS29413.1"/>
    </source>
</evidence>
<evidence type="ECO:0000256" key="1">
    <source>
        <dbReference type="SAM" id="MobiDB-lite"/>
    </source>
</evidence>
<dbReference type="VEuPathDB" id="VectorBase:LDEU002627"/>
<keyword evidence="5" id="KW-1185">Reference proteome</keyword>
<dbReference type="Proteomes" id="UP000288716">
    <property type="component" value="Unassembled WGS sequence"/>
</dbReference>
<dbReference type="SMART" id="SM00008">
    <property type="entry name" value="HormR"/>
    <property type="match status" value="1"/>
</dbReference>
<dbReference type="STRING" id="299467.A0A443SPJ0"/>
<feature type="domain" description="G-protein coupled receptors family 2 profile 1" evidence="3">
    <location>
        <begin position="58"/>
        <end position="101"/>
    </location>
</feature>
<feature type="region of interest" description="Disordered" evidence="1">
    <location>
        <begin position="1"/>
        <end position="40"/>
    </location>
</feature>
<proteinExistence type="predicted"/>
<dbReference type="SUPFAM" id="SSF111418">
    <property type="entry name" value="Hormone receptor domain"/>
    <property type="match status" value="1"/>
</dbReference>
<protein>
    <recommendedName>
        <fullName evidence="3">G-protein coupled receptors family 2 profile 1 domain-containing protein</fullName>
    </recommendedName>
</protein>
<dbReference type="GO" id="GO:0016020">
    <property type="term" value="C:membrane"/>
    <property type="evidence" value="ECO:0007669"/>
    <property type="project" value="InterPro"/>
</dbReference>
<dbReference type="OrthoDB" id="347083at2759"/>
<keyword evidence="2" id="KW-0472">Membrane</keyword>
<dbReference type="GO" id="GO:0004930">
    <property type="term" value="F:G protein-coupled receptor activity"/>
    <property type="evidence" value="ECO:0007669"/>
    <property type="project" value="InterPro"/>
</dbReference>
<evidence type="ECO:0000256" key="2">
    <source>
        <dbReference type="SAM" id="Phobius"/>
    </source>
</evidence>
<dbReference type="InterPro" id="IPR001879">
    <property type="entry name" value="GPCR_2_extracellular_dom"/>
</dbReference>
<sequence>MKSTTKSNVVVTTEKQKKEEDVESHKETVNADGGDDEDRDSILPYRRCLPEHFIDVHWNLTDAGVLALRPCPLPYSGSVYRPCYSSGSWGKPDYTECRLPHLREIQNLIFYHVHKHLVDGLYPLAEELSRLVTSERYAIKSPMDRLDAFDALNAILRAKIKIRMEDETKDLTLIRVSEFRFTSFLLKCSAKRRVILSVLLTMLFVLWQSLTSTADQLLTGTQVSFAVEAEKNVRFEYLLFA</sequence>
<dbReference type="PROSITE" id="PS50227">
    <property type="entry name" value="G_PROTEIN_RECEP_F2_3"/>
    <property type="match status" value="1"/>
</dbReference>
<dbReference type="AlphaFoldDB" id="A0A443SPJ0"/>
<keyword evidence="2" id="KW-0812">Transmembrane</keyword>
<dbReference type="Gene3D" id="4.10.1240.10">
    <property type="entry name" value="GPCR, family 2, extracellular hormone receptor domain"/>
    <property type="match status" value="1"/>
</dbReference>
<feature type="compositionally biased region" description="Basic and acidic residues" evidence="1">
    <location>
        <begin position="14"/>
        <end position="29"/>
    </location>
</feature>
<evidence type="ECO:0000259" key="3">
    <source>
        <dbReference type="PROSITE" id="PS50227"/>
    </source>
</evidence>
<dbReference type="Pfam" id="PF02793">
    <property type="entry name" value="HRM"/>
    <property type="match status" value="1"/>
</dbReference>
<feature type="transmembrane region" description="Helical" evidence="2">
    <location>
        <begin position="194"/>
        <end position="210"/>
    </location>
</feature>
<comment type="caution">
    <text evidence="4">The sequence shown here is derived from an EMBL/GenBank/DDBJ whole genome shotgun (WGS) entry which is preliminary data.</text>
</comment>
<keyword evidence="2" id="KW-1133">Transmembrane helix</keyword>
<evidence type="ECO:0000313" key="5">
    <source>
        <dbReference type="Proteomes" id="UP000288716"/>
    </source>
</evidence>
<dbReference type="EMBL" id="NCKV01000928">
    <property type="protein sequence ID" value="RWS29413.1"/>
    <property type="molecule type" value="Genomic_DNA"/>
</dbReference>
<name>A0A443SPJ0_9ACAR</name>
<organism evidence="4 5">
    <name type="scientific">Leptotrombidium deliense</name>
    <dbReference type="NCBI Taxonomy" id="299467"/>
    <lineage>
        <taxon>Eukaryota</taxon>
        <taxon>Metazoa</taxon>
        <taxon>Ecdysozoa</taxon>
        <taxon>Arthropoda</taxon>
        <taxon>Chelicerata</taxon>
        <taxon>Arachnida</taxon>
        <taxon>Acari</taxon>
        <taxon>Acariformes</taxon>
        <taxon>Trombidiformes</taxon>
        <taxon>Prostigmata</taxon>
        <taxon>Anystina</taxon>
        <taxon>Parasitengona</taxon>
        <taxon>Trombiculoidea</taxon>
        <taxon>Trombiculidae</taxon>
        <taxon>Leptotrombidium</taxon>
    </lineage>
</organism>
<gene>
    <name evidence="4" type="ORF">B4U80_01240</name>
</gene>
<dbReference type="InterPro" id="IPR036445">
    <property type="entry name" value="GPCR_2_extracell_dom_sf"/>
</dbReference>
<accession>A0A443SPJ0</accession>
<reference evidence="4 5" key="1">
    <citation type="journal article" date="2018" name="Gigascience">
        <title>Genomes of trombidid mites reveal novel predicted allergens and laterally-transferred genes associated with secondary metabolism.</title>
        <authorList>
            <person name="Dong X."/>
            <person name="Chaisiri K."/>
            <person name="Xia D."/>
            <person name="Armstrong S.D."/>
            <person name="Fang Y."/>
            <person name="Donnelly M.J."/>
            <person name="Kadowaki T."/>
            <person name="McGarry J.W."/>
            <person name="Darby A.C."/>
            <person name="Makepeace B.L."/>
        </authorList>
    </citation>
    <scope>NUCLEOTIDE SEQUENCE [LARGE SCALE GENOMIC DNA]</scope>
    <source>
        <strain evidence="4">UoL-UT</strain>
    </source>
</reference>
<feature type="compositionally biased region" description="Low complexity" evidence="1">
    <location>
        <begin position="1"/>
        <end position="13"/>
    </location>
</feature>